<evidence type="ECO:0000313" key="9">
    <source>
        <dbReference type="EMBL" id="KAK7098122.1"/>
    </source>
</evidence>
<evidence type="ECO:0000256" key="4">
    <source>
        <dbReference type="ARBA" id="ARBA00022833"/>
    </source>
</evidence>
<dbReference type="PROSITE" id="PS50023">
    <property type="entry name" value="LIM_DOMAIN_2"/>
    <property type="match status" value="3"/>
</dbReference>
<comment type="caution">
    <text evidence="9">The sequence shown here is derived from an EMBL/GenBank/DDBJ whole genome shotgun (WGS) entry which is preliminary data.</text>
</comment>
<dbReference type="PANTHER" id="PTHR24215">
    <property type="entry name" value="RHO-GTPASE-ACTIVATING PROTEIN LRG1"/>
    <property type="match status" value="1"/>
</dbReference>
<feature type="domain" description="LIM zinc-binding" evidence="8">
    <location>
        <begin position="218"/>
        <end position="278"/>
    </location>
</feature>
<reference evidence="9 10" key="1">
    <citation type="submission" date="2024-02" db="EMBL/GenBank/DDBJ databases">
        <title>Chromosome-scale genome assembly of the rough periwinkle Littorina saxatilis.</title>
        <authorList>
            <person name="De Jode A."/>
            <person name="Faria R."/>
            <person name="Formenti G."/>
            <person name="Sims Y."/>
            <person name="Smith T.P."/>
            <person name="Tracey A."/>
            <person name="Wood J.M.D."/>
            <person name="Zagrodzka Z.B."/>
            <person name="Johannesson K."/>
            <person name="Butlin R.K."/>
            <person name="Leder E.H."/>
        </authorList>
    </citation>
    <scope>NUCLEOTIDE SEQUENCE [LARGE SCALE GENOMIC DNA]</scope>
    <source>
        <strain evidence="9">Snail1</strain>
        <tissue evidence="9">Muscle</tissue>
    </source>
</reference>
<accession>A0AAN9B392</accession>
<evidence type="ECO:0000259" key="8">
    <source>
        <dbReference type="PROSITE" id="PS50023"/>
    </source>
</evidence>
<dbReference type="EMBL" id="JBAMIC010000012">
    <property type="protein sequence ID" value="KAK7098122.1"/>
    <property type="molecule type" value="Genomic_DNA"/>
</dbReference>
<keyword evidence="6" id="KW-0539">Nucleus</keyword>
<sequence length="291" mass="31095">MPQTLGGGEKCPRCDKTVYFAEERRALGRKYHIACLKCVDCSKSLDSTNSNDHDREIYCNACYRKQFGPQGYGFAAGGAGLSCDAGHGGESAPHSTTPSSGPGSLGGGEQCPRCQRAVYMAEKVIGAGRSYHKLCFRCQSCSKGLDSTILCQHEENIYCKACYGRLFGPKGYGYAGGASGLSMDTGKANEICRDNVSHLAQAQVPSRLANGGDTGNNEMCARCGGAVFFAERIAGMGKVYHKACFKCSACSKSLDSTLLTQHEDNIYCKACYGKNFGPRGFGYGTAMVYTE</sequence>
<dbReference type="GO" id="GO:0030036">
    <property type="term" value="P:actin cytoskeleton organization"/>
    <property type="evidence" value="ECO:0007669"/>
    <property type="project" value="TreeGrafter"/>
</dbReference>
<dbReference type="SUPFAM" id="SSF57716">
    <property type="entry name" value="Glucocorticoid receptor-like (DNA-binding domain)"/>
    <property type="match status" value="6"/>
</dbReference>
<dbReference type="GO" id="GO:0005634">
    <property type="term" value="C:nucleus"/>
    <property type="evidence" value="ECO:0007669"/>
    <property type="project" value="UniProtKB-SubCell"/>
</dbReference>
<protein>
    <recommendedName>
        <fullName evidence="8">LIM zinc-binding domain-containing protein</fullName>
    </recommendedName>
</protein>
<keyword evidence="2 7" id="KW-0479">Metal-binding</keyword>
<keyword evidence="5 7" id="KW-0440">LIM domain</keyword>
<dbReference type="SMART" id="SM00132">
    <property type="entry name" value="LIM"/>
    <property type="match status" value="3"/>
</dbReference>
<dbReference type="PROSITE" id="PS00478">
    <property type="entry name" value="LIM_DOMAIN_1"/>
    <property type="match status" value="3"/>
</dbReference>
<evidence type="ECO:0000256" key="1">
    <source>
        <dbReference type="ARBA" id="ARBA00004123"/>
    </source>
</evidence>
<evidence type="ECO:0000256" key="3">
    <source>
        <dbReference type="ARBA" id="ARBA00022737"/>
    </source>
</evidence>
<dbReference type="InterPro" id="IPR001781">
    <property type="entry name" value="Znf_LIM"/>
</dbReference>
<dbReference type="FunFam" id="2.10.110.10:FF:000001">
    <property type="entry name" value="Cysteine and glycine-rich protein 1"/>
    <property type="match status" value="3"/>
</dbReference>
<organism evidence="9 10">
    <name type="scientific">Littorina saxatilis</name>
    <dbReference type="NCBI Taxonomy" id="31220"/>
    <lineage>
        <taxon>Eukaryota</taxon>
        <taxon>Metazoa</taxon>
        <taxon>Spiralia</taxon>
        <taxon>Lophotrochozoa</taxon>
        <taxon>Mollusca</taxon>
        <taxon>Gastropoda</taxon>
        <taxon>Caenogastropoda</taxon>
        <taxon>Littorinimorpha</taxon>
        <taxon>Littorinoidea</taxon>
        <taxon>Littorinidae</taxon>
        <taxon>Littorina</taxon>
    </lineage>
</organism>
<evidence type="ECO:0000256" key="2">
    <source>
        <dbReference type="ARBA" id="ARBA00022723"/>
    </source>
</evidence>
<feature type="domain" description="LIM zinc-binding" evidence="8">
    <location>
        <begin position="9"/>
        <end position="69"/>
    </location>
</feature>
<dbReference type="GO" id="GO:0046872">
    <property type="term" value="F:metal ion binding"/>
    <property type="evidence" value="ECO:0007669"/>
    <property type="project" value="UniProtKB-KW"/>
</dbReference>
<comment type="subcellular location">
    <subcellularLocation>
        <location evidence="1">Nucleus</location>
    </subcellularLocation>
</comment>
<dbReference type="AlphaFoldDB" id="A0AAN9B392"/>
<evidence type="ECO:0000256" key="6">
    <source>
        <dbReference type="ARBA" id="ARBA00023242"/>
    </source>
</evidence>
<name>A0AAN9B392_9CAEN</name>
<dbReference type="Pfam" id="PF00412">
    <property type="entry name" value="LIM"/>
    <property type="match status" value="3"/>
</dbReference>
<evidence type="ECO:0000313" key="10">
    <source>
        <dbReference type="Proteomes" id="UP001374579"/>
    </source>
</evidence>
<evidence type="ECO:0000256" key="7">
    <source>
        <dbReference type="PROSITE-ProRule" id="PRU00125"/>
    </source>
</evidence>
<dbReference type="Proteomes" id="UP001374579">
    <property type="component" value="Unassembled WGS sequence"/>
</dbReference>
<proteinExistence type="predicted"/>
<dbReference type="Gene3D" id="2.10.110.10">
    <property type="entry name" value="Cysteine Rich Protein"/>
    <property type="match status" value="3"/>
</dbReference>
<keyword evidence="4 7" id="KW-0862">Zinc</keyword>
<dbReference type="CDD" id="cd09326">
    <property type="entry name" value="LIM_CRP_like"/>
    <property type="match status" value="3"/>
</dbReference>
<dbReference type="PANTHER" id="PTHR24215:SF35">
    <property type="entry name" value="MUSCLE LIM PROTEIN MLP84B"/>
    <property type="match status" value="1"/>
</dbReference>
<feature type="domain" description="LIM zinc-binding" evidence="8">
    <location>
        <begin position="109"/>
        <end position="169"/>
    </location>
</feature>
<dbReference type="GO" id="GO:0005737">
    <property type="term" value="C:cytoplasm"/>
    <property type="evidence" value="ECO:0007669"/>
    <property type="project" value="TreeGrafter"/>
</dbReference>
<gene>
    <name evidence="9" type="ORF">V1264_002483</name>
</gene>
<keyword evidence="3" id="KW-0677">Repeat</keyword>
<evidence type="ECO:0000256" key="5">
    <source>
        <dbReference type="ARBA" id="ARBA00023038"/>
    </source>
</evidence>
<keyword evidence="10" id="KW-1185">Reference proteome</keyword>